<keyword evidence="1" id="KW-0496">Mitochondrion</keyword>
<comment type="caution">
    <text evidence="3">The sequence shown here is derived from an EMBL/GenBank/DDBJ whole genome shotgun (WGS) entry which is preliminary data.</text>
</comment>
<dbReference type="Pfam" id="PF02953">
    <property type="entry name" value="zf-Tim10_DDP"/>
    <property type="match status" value="1"/>
</dbReference>
<dbReference type="Proteomes" id="UP001489004">
    <property type="component" value="Unassembled WGS sequence"/>
</dbReference>
<accession>A0AAW1PJB5</accession>
<evidence type="ECO:0000313" key="4">
    <source>
        <dbReference type="Proteomes" id="UP001489004"/>
    </source>
</evidence>
<sequence>MSAAEGQISPELAQFIQQEQGKAQIQQMVASVTAVCFDKCISAPGRSLSGREESCLSDCAKRFIETTQLIVQRFQSKAAGAGGVAGGF</sequence>
<dbReference type="InterPro" id="IPR004217">
    <property type="entry name" value="Tim10-like"/>
</dbReference>
<keyword evidence="1" id="KW-1015">Disulfide bond</keyword>
<keyword evidence="1" id="KW-0472">Membrane</keyword>
<dbReference type="GO" id="GO:0005743">
    <property type="term" value="C:mitochondrial inner membrane"/>
    <property type="evidence" value="ECO:0007669"/>
    <property type="project" value="UniProtKB-SubCell"/>
</dbReference>
<comment type="domain">
    <text evidence="1">The twin CX3C motif contains 4 conserved Cys residues that form 2 disulfide bonds in the mitochondrial intermembrane space.</text>
</comment>
<keyword evidence="1" id="KW-0653">Protein transport</keyword>
<comment type="subunit">
    <text evidence="1">Heterohexamer.</text>
</comment>
<evidence type="ECO:0000259" key="2">
    <source>
        <dbReference type="Pfam" id="PF02953"/>
    </source>
</evidence>
<dbReference type="EMBL" id="JALJOR010000011">
    <property type="protein sequence ID" value="KAK9808642.1"/>
    <property type="molecule type" value="Genomic_DNA"/>
</dbReference>
<feature type="domain" description="Tim10-like" evidence="2">
    <location>
        <begin position="14"/>
        <end position="76"/>
    </location>
</feature>
<dbReference type="GO" id="GO:0015031">
    <property type="term" value="P:protein transport"/>
    <property type="evidence" value="ECO:0007669"/>
    <property type="project" value="UniProtKB-KW"/>
</dbReference>
<keyword evidence="4" id="KW-1185">Reference proteome</keyword>
<keyword evidence="1" id="KW-0999">Mitochondrion inner membrane</keyword>
<dbReference type="InterPro" id="IPR035427">
    <property type="entry name" value="Tim10-like_dom_sf"/>
</dbReference>
<evidence type="ECO:0000256" key="1">
    <source>
        <dbReference type="RuleBase" id="RU367043"/>
    </source>
</evidence>
<reference evidence="3 4" key="1">
    <citation type="journal article" date="2024" name="Nat. Commun.">
        <title>Phylogenomics reveals the evolutionary origins of lichenization in chlorophyte algae.</title>
        <authorList>
            <person name="Puginier C."/>
            <person name="Libourel C."/>
            <person name="Otte J."/>
            <person name="Skaloud P."/>
            <person name="Haon M."/>
            <person name="Grisel S."/>
            <person name="Petersen M."/>
            <person name="Berrin J.G."/>
            <person name="Delaux P.M."/>
            <person name="Dal Grande F."/>
            <person name="Keller J."/>
        </authorList>
    </citation>
    <scope>NUCLEOTIDE SEQUENCE [LARGE SCALE GENOMIC DNA]</scope>
    <source>
        <strain evidence="3 4">SAG 2043</strain>
    </source>
</reference>
<organism evidence="3 4">
    <name type="scientific">[Myrmecia] bisecta</name>
    <dbReference type="NCBI Taxonomy" id="41462"/>
    <lineage>
        <taxon>Eukaryota</taxon>
        <taxon>Viridiplantae</taxon>
        <taxon>Chlorophyta</taxon>
        <taxon>core chlorophytes</taxon>
        <taxon>Trebouxiophyceae</taxon>
        <taxon>Trebouxiales</taxon>
        <taxon>Trebouxiaceae</taxon>
        <taxon>Myrmecia</taxon>
    </lineage>
</organism>
<keyword evidence="1" id="KW-0811">Translocation</keyword>
<dbReference type="SUPFAM" id="SSF144122">
    <property type="entry name" value="Tim10-like"/>
    <property type="match status" value="1"/>
</dbReference>
<dbReference type="Gene3D" id="1.10.287.810">
    <property type="entry name" value="Mitochondrial import inner membrane translocase subunit tim13 like domains"/>
    <property type="match status" value="1"/>
</dbReference>
<comment type="similarity">
    <text evidence="1">Belongs to the small Tim family.</text>
</comment>
<comment type="subcellular location">
    <subcellularLocation>
        <location evidence="1">Mitochondrion inner membrane</location>
        <topology evidence="1">Peripheral membrane protein</topology>
        <orientation evidence="1">Intermembrane side</orientation>
    </subcellularLocation>
</comment>
<dbReference type="AlphaFoldDB" id="A0AAW1PJB5"/>
<keyword evidence="1" id="KW-0143">Chaperone</keyword>
<evidence type="ECO:0000313" key="3">
    <source>
        <dbReference type="EMBL" id="KAK9808642.1"/>
    </source>
</evidence>
<keyword evidence="1" id="KW-0813">Transport</keyword>
<name>A0AAW1PJB5_9CHLO</name>
<comment type="function">
    <text evidence="1">Mitochondrial intermembrane chaperone that participates in the import and insertion of some multi-pass transmembrane proteins into the mitochondrial inner membrane. Also required for the transfer of beta-barrel precursors from the TOM complex to the sorting and assembly machinery (SAM complex) of the outer membrane. Acts as a chaperone-like protein that protects the hydrophobic precursors from aggregation and guide them through the mitochondrial intermembrane space.</text>
</comment>
<proteinExistence type="inferred from homology"/>
<gene>
    <name evidence="3" type="ORF">WJX72_001120</name>
</gene>
<protein>
    <recommendedName>
        <fullName evidence="1">Mitochondrial import inner membrane translocase subunit</fullName>
    </recommendedName>
</protein>